<dbReference type="Pfam" id="PF01551">
    <property type="entry name" value="Peptidase_M23"/>
    <property type="match status" value="1"/>
</dbReference>
<dbReference type="Gene3D" id="6.10.250.3150">
    <property type="match status" value="1"/>
</dbReference>
<keyword evidence="1" id="KW-0175">Coiled coil</keyword>
<evidence type="ECO:0000259" key="3">
    <source>
        <dbReference type="Pfam" id="PF01551"/>
    </source>
</evidence>
<dbReference type="Proteomes" id="UP001165678">
    <property type="component" value="Unassembled WGS sequence"/>
</dbReference>
<dbReference type="Gene3D" id="2.70.70.10">
    <property type="entry name" value="Glucose Permease (Domain IIA)"/>
    <property type="match status" value="1"/>
</dbReference>
<evidence type="ECO:0000256" key="2">
    <source>
        <dbReference type="SAM" id="MobiDB-lite"/>
    </source>
</evidence>
<dbReference type="SUPFAM" id="SSF51261">
    <property type="entry name" value="Duplicated hybrid motif"/>
    <property type="match status" value="1"/>
</dbReference>
<dbReference type="InterPro" id="IPR050570">
    <property type="entry name" value="Cell_wall_metabolism_enzyme"/>
</dbReference>
<proteinExistence type="predicted"/>
<dbReference type="PANTHER" id="PTHR21666:SF270">
    <property type="entry name" value="MUREIN HYDROLASE ACTIVATOR ENVC"/>
    <property type="match status" value="1"/>
</dbReference>
<dbReference type="InterPro" id="IPR011055">
    <property type="entry name" value="Dup_hybrid_motif"/>
</dbReference>
<gene>
    <name evidence="4" type="ORF">OQ287_07055</name>
</gene>
<sequence>MIVTCLRRRGSLLVLALLIMTPGLAPGVLAADISKAQLERIGATVEAAENRLDATSSKRRKARQALEKAERQLAATHKRLDDLADRQREIESSLRTLNTQRASLEQERSDQREGLARQLAGLYRLGRDPRMKLLLNQQDPAQAARFQHYLNALNKARQARLDALASLNLDLARNEHQLNEQQASLDTTRATLTRQQATLDGQRREREQAVATLNAEYGSRQSRLAALKREQTQAEKTFNAMQEQLARARKTTGTGELTAEEASAEAPAQPSRVVRAGKATTGKWPIAGARMLSAYGKGEGVHRNGVLLGARAGTTVRAMVAGQVVFANWMRGFGYLVIVADRNNVLTLYAHNQRINVTTGDQVEKGAALATVGDSGGLSQPALYFEVRSKGNPVDPGRWLSRH</sequence>
<evidence type="ECO:0000313" key="5">
    <source>
        <dbReference type="Proteomes" id="UP001165678"/>
    </source>
</evidence>
<comment type="caution">
    <text evidence="4">The sequence shown here is derived from an EMBL/GenBank/DDBJ whole genome shotgun (WGS) entry which is preliminary data.</text>
</comment>
<feature type="domain" description="M23ase beta-sheet core" evidence="3">
    <location>
        <begin position="303"/>
        <end position="396"/>
    </location>
</feature>
<name>A0AA41ZKZ4_9GAMM</name>
<feature type="region of interest" description="Disordered" evidence="2">
    <location>
        <begin position="248"/>
        <end position="272"/>
    </location>
</feature>
<dbReference type="CDD" id="cd12797">
    <property type="entry name" value="M23_peptidase"/>
    <property type="match status" value="1"/>
</dbReference>
<evidence type="ECO:0000313" key="4">
    <source>
        <dbReference type="EMBL" id="MCX2523991.1"/>
    </source>
</evidence>
<reference evidence="4" key="1">
    <citation type="submission" date="2022-11" db="EMBL/GenBank/DDBJ databases">
        <title>Larsenimonas rhizosphaerae sp. nov., isolated from a tidal mudflat.</title>
        <authorList>
            <person name="Lee S.D."/>
            <person name="Kim I.S."/>
        </authorList>
    </citation>
    <scope>NUCLEOTIDE SEQUENCE</scope>
    <source>
        <strain evidence="4">GH2-1</strain>
    </source>
</reference>
<feature type="coiled-coil region" evidence="1">
    <location>
        <begin position="38"/>
        <end position="114"/>
    </location>
</feature>
<accession>A0AA41ZKZ4</accession>
<dbReference type="GO" id="GO:0004222">
    <property type="term" value="F:metalloendopeptidase activity"/>
    <property type="evidence" value="ECO:0007669"/>
    <property type="project" value="TreeGrafter"/>
</dbReference>
<evidence type="ECO:0000256" key="1">
    <source>
        <dbReference type="SAM" id="Coils"/>
    </source>
</evidence>
<dbReference type="RefSeq" id="WP_265895977.1">
    <property type="nucleotide sequence ID" value="NZ_JAPIVE010000002.1"/>
</dbReference>
<organism evidence="4 5">
    <name type="scientific">Larsenimonas rhizosphaerae</name>
    <dbReference type="NCBI Taxonomy" id="2944682"/>
    <lineage>
        <taxon>Bacteria</taxon>
        <taxon>Pseudomonadati</taxon>
        <taxon>Pseudomonadota</taxon>
        <taxon>Gammaproteobacteria</taxon>
        <taxon>Oceanospirillales</taxon>
        <taxon>Halomonadaceae</taxon>
        <taxon>Larsenimonas</taxon>
    </lineage>
</organism>
<dbReference type="PANTHER" id="PTHR21666">
    <property type="entry name" value="PEPTIDASE-RELATED"/>
    <property type="match status" value="1"/>
</dbReference>
<dbReference type="AlphaFoldDB" id="A0AA41ZKZ4"/>
<protein>
    <submittedName>
        <fullName evidence="4">Peptidoglycan DD-metalloendopeptidase family protein</fullName>
    </submittedName>
</protein>
<dbReference type="EMBL" id="JAPIVE010000002">
    <property type="protein sequence ID" value="MCX2523991.1"/>
    <property type="molecule type" value="Genomic_DNA"/>
</dbReference>
<keyword evidence="5" id="KW-1185">Reference proteome</keyword>
<dbReference type="InterPro" id="IPR016047">
    <property type="entry name" value="M23ase_b-sheet_dom"/>
</dbReference>